<dbReference type="Pfam" id="PF10009">
    <property type="entry name" value="DUF2252"/>
    <property type="match status" value="1"/>
</dbReference>
<sequence>MPHIGHPVHPKTDNAQFESLRHRTTSREERVAFGRSLREQVPVRSLADWDPSVRSADPIDLIRGSHEGRVPELVAVRVGRMASSPYGFLRGSAVVMAHDVAHLPASGIRPVVCGDAHLGNFGFYRSPEGAQVIDLNDFDEAHPGAWEWDLRRLTTAVVCAGRENGYSEQNCADAVANCVASYRSTIAELATQPLLRRSFERLDVDTLRDRAQDTSLREAIVRSARTARKRTSDRALPRFTQQDEQGNRRIVEEPPLITRLHDDEYNAVAVGLDDYLWSLAPHWRRVVGGYHLVDIAHKVVGVGSVGLRAYVALLEGSSPDDVLFLQLKEARRSVLAPYVHGDVPRHSHQGQRVVEYQQALQSTSDPLLGWSRIDGRDYYVRMFRNMKGTIPLNDIGPGALADYAGIVGALLGKGHARTAGASMISGYLGGGGKATDAFVKFARLYADQNEADHAALVKAAREGTLPIADGALESMGSAFRPGG</sequence>
<protein>
    <submittedName>
        <fullName evidence="1">DUF2252 domain-containing protein</fullName>
    </submittedName>
</protein>
<gene>
    <name evidence="1" type="ORF">ACFP57_09975</name>
</gene>
<dbReference type="PANTHER" id="PTHR39441">
    <property type="entry name" value="DUF2252 DOMAIN-CONTAINING PROTEIN"/>
    <property type="match status" value="1"/>
</dbReference>
<dbReference type="RefSeq" id="WP_343886554.1">
    <property type="nucleotide sequence ID" value="NZ_BAAAKI010000016.1"/>
</dbReference>
<dbReference type="EMBL" id="JBHSUA010000019">
    <property type="protein sequence ID" value="MFC6397305.1"/>
    <property type="molecule type" value="Genomic_DNA"/>
</dbReference>
<accession>A0ABW1X1E7</accession>
<proteinExistence type="predicted"/>
<organism evidence="1 2">
    <name type="scientific">Luteococcus sanguinis</name>
    <dbReference type="NCBI Taxonomy" id="174038"/>
    <lineage>
        <taxon>Bacteria</taxon>
        <taxon>Bacillati</taxon>
        <taxon>Actinomycetota</taxon>
        <taxon>Actinomycetes</taxon>
        <taxon>Propionibacteriales</taxon>
        <taxon>Propionibacteriaceae</taxon>
        <taxon>Luteococcus</taxon>
    </lineage>
</organism>
<keyword evidence="2" id="KW-1185">Reference proteome</keyword>
<evidence type="ECO:0000313" key="2">
    <source>
        <dbReference type="Proteomes" id="UP001596266"/>
    </source>
</evidence>
<dbReference type="InterPro" id="IPR018721">
    <property type="entry name" value="DUF2252"/>
</dbReference>
<evidence type="ECO:0000313" key="1">
    <source>
        <dbReference type="EMBL" id="MFC6397305.1"/>
    </source>
</evidence>
<comment type="caution">
    <text evidence="1">The sequence shown here is derived from an EMBL/GenBank/DDBJ whole genome shotgun (WGS) entry which is preliminary data.</text>
</comment>
<reference evidence="2" key="1">
    <citation type="journal article" date="2019" name="Int. J. Syst. Evol. Microbiol.">
        <title>The Global Catalogue of Microorganisms (GCM) 10K type strain sequencing project: providing services to taxonomists for standard genome sequencing and annotation.</title>
        <authorList>
            <consortium name="The Broad Institute Genomics Platform"/>
            <consortium name="The Broad Institute Genome Sequencing Center for Infectious Disease"/>
            <person name="Wu L."/>
            <person name="Ma J."/>
        </authorList>
    </citation>
    <scope>NUCLEOTIDE SEQUENCE [LARGE SCALE GENOMIC DNA]</scope>
    <source>
        <strain evidence="2">CGMCC 1.15277</strain>
    </source>
</reference>
<dbReference type="PANTHER" id="PTHR39441:SF1">
    <property type="entry name" value="DUF2252 DOMAIN-CONTAINING PROTEIN"/>
    <property type="match status" value="1"/>
</dbReference>
<dbReference type="Proteomes" id="UP001596266">
    <property type="component" value="Unassembled WGS sequence"/>
</dbReference>
<name>A0ABW1X1E7_9ACTN</name>